<comment type="caution">
    <text evidence="1">The sequence shown here is derived from an EMBL/GenBank/DDBJ whole genome shotgun (WGS) entry which is preliminary data.</text>
</comment>
<evidence type="ECO:0000313" key="2">
    <source>
        <dbReference type="Proteomes" id="UP001054837"/>
    </source>
</evidence>
<proteinExistence type="predicted"/>
<protein>
    <submittedName>
        <fullName evidence="1">Uncharacterized protein</fullName>
    </submittedName>
</protein>
<sequence>MRNEILVERFNFSSSVFIHKLVEIYMLSQIRKFLLFPPFLVSRKYDFGLTPPSRAEIAYSSLCILKYPLRISFKGRSQRLPCFNASDKKGPPIRYLINIHIFSQTCKSVLSPWDGFFKGSHRSE</sequence>
<dbReference type="Proteomes" id="UP001054837">
    <property type="component" value="Unassembled WGS sequence"/>
</dbReference>
<organism evidence="1 2">
    <name type="scientific">Caerostris darwini</name>
    <dbReference type="NCBI Taxonomy" id="1538125"/>
    <lineage>
        <taxon>Eukaryota</taxon>
        <taxon>Metazoa</taxon>
        <taxon>Ecdysozoa</taxon>
        <taxon>Arthropoda</taxon>
        <taxon>Chelicerata</taxon>
        <taxon>Arachnida</taxon>
        <taxon>Araneae</taxon>
        <taxon>Araneomorphae</taxon>
        <taxon>Entelegynae</taxon>
        <taxon>Araneoidea</taxon>
        <taxon>Araneidae</taxon>
        <taxon>Caerostris</taxon>
    </lineage>
</organism>
<dbReference type="EMBL" id="BPLQ01003196">
    <property type="protein sequence ID" value="GIX98611.1"/>
    <property type="molecule type" value="Genomic_DNA"/>
</dbReference>
<evidence type="ECO:0000313" key="1">
    <source>
        <dbReference type="EMBL" id="GIX98611.1"/>
    </source>
</evidence>
<reference evidence="1 2" key="1">
    <citation type="submission" date="2021-06" db="EMBL/GenBank/DDBJ databases">
        <title>Caerostris darwini draft genome.</title>
        <authorList>
            <person name="Kono N."/>
            <person name="Arakawa K."/>
        </authorList>
    </citation>
    <scope>NUCLEOTIDE SEQUENCE [LARGE SCALE GENOMIC DNA]</scope>
</reference>
<name>A0AAV4PNE7_9ARAC</name>
<gene>
    <name evidence="1" type="ORF">CDAR_580121</name>
</gene>
<keyword evidence="2" id="KW-1185">Reference proteome</keyword>
<accession>A0AAV4PNE7</accession>
<dbReference type="AlphaFoldDB" id="A0AAV4PNE7"/>